<name>A0AAN9ZA09_9ORTH</name>
<sequence>MKFGFSKWYETCPDTEEPQFIPNWYELSSRPQEPGPAFIFNEYRQALCLNSPLLWDESTKTSFAHVVPECLLTPTFDSFMARLEDGPKERLNAILLAILQAGIYAKIESKMWWHWRSREFVRRGPALSKAFPTVLPAPLSAPSPLTLSALVEPAVVLGVGTLAAAVAFLVEVALHMRVNGCCKPGARQLCCRCTARK</sequence>
<dbReference type="AlphaFoldDB" id="A0AAN9ZA09"/>
<reference evidence="1 2" key="1">
    <citation type="submission" date="2024-03" db="EMBL/GenBank/DDBJ databases">
        <title>The genome assembly and annotation of the cricket Gryllus longicercus Weissman &amp; Gray.</title>
        <authorList>
            <person name="Szrajer S."/>
            <person name="Gray D."/>
            <person name="Ylla G."/>
        </authorList>
    </citation>
    <scope>NUCLEOTIDE SEQUENCE [LARGE SCALE GENOMIC DNA]</scope>
    <source>
        <strain evidence="1">DAG 2021-001</strain>
        <tissue evidence="1">Whole body minus gut</tissue>
    </source>
</reference>
<gene>
    <name evidence="1" type="ORF">R5R35_011194</name>
</gene>
<keyword evidence="2" id="KW-1185">Reference proteome</keyword>
<dbReference type="EMBL" id="JAZDUA010000094">
    <property type="protein sequence ID" value="KAK7868437.1"/>
    <property type="molecule type" value="Genomic_DNA"/>
</dbReference>
<evidence type="ECO:0000313" key="2">
    <source>
        <dbReference type="Proteomes" id="UP001378592"/>
    </source>
</evidence>
<protein>
    <submittedName>
        <fullName evidence="1">Uncharacterized protein</fullName>
    </submittedName>
</protein>
<comment type="caution">
    <text evidence="1">The sequence shown here is derived from an EMBL/GenBank/DDBJ whole genome shotgun (WGS) entry which is preliminary data.</text>
</comment>
<accession>A0AAN9ZA09</accession>
<dbReference type="Proteomes" id="UP001378592">
    <property type="component" value="Unassembled WGS sequence"/>
</dbReference>
<evidence type="ECO:0000313" key="1">
    <source>
        <dbReference type="EMBL" id="KAK7868437.1"/>
    </source>
</evidence>
<organism evidence="1 2">
    <name type="scientific">Gryllus longicercus</name>
    <dbReference type="NCBI Taxonomy" id="2509291"/>
    <lineage>
        <taxon>Eukaryota</taxon>
        <taxon>Metazoa</taxon>
        <taxon>Ecdysozoa</taxon>
        <taxon>Arthropoda</taxon>
        <taxon>Hexapoda</taxon>
        <taxon>Insecta</taxon>
        <taxon>Pterygota</taxon>
        <taxon>Neoptera</taxon>
        <taxon>Polyneoptera</taxon>
        <taxon>Orthoptera</taxon>
        <taxon>Ensifera</taxon>
        <taxon>Gryllidea</taxon>
        <taxon>Grylloidea</taxon>
        <taxon>Gryllidae</taxon>
        <taxon>Gryllinae</taxon>
        <taxon>Gryllus</taxon>
    </lineage>
</organism>
<proteinExistence type="predicted"/>